<dbReference type="Pfam" id="PF01171">
    <property type="entry name" value="ATP_bind_3"/>
    <property type="match status" value="1"/>
</dbReference>
<dbReference type="InterPro" id="IPR020825">
    <property type="entry name" value="Phe-tRNA_synthase-like_B3/B4"/>
</dbReference>
<dbReference type="OrthoDB" id="9807403at2"/>
<dbReference type="SUPFAM" id="SSF56037">
    <property type="entry name" value="PheT/TilS domain"/>
    <property type="match status" value="1"/>
</dbReference>
<evidence type="ECO:0000256" key="1">
    <source>
        <dbReference type="ARBA" id="ARBA00004496"/>
    </source>
</evidence>
<evidence type="ECO:0000256" key="7">
    <source>
        <dbReference type="ARBA" id="ARBA00048539"/>
    </source>
</evidence>
<proteinExistence type="inferred from homology"/>
<dbReference type="GO" id="GO:0006400">
    <property type="term" value="P:tRNA modification"/>
    <property type="evidence" value="ECO:0007669"/>
    <property type="project" value="UniProtKB-UniRule"/>
</dbReference>
<evidence type="ECO:0000256" key="3">
    <source>
        <dbReference type="ARBA" id="ARBA00022598"/>
    </source>
</evidence>
<keyword evidence="6 8" id="KW-0067">ATP-binding</keyword>
<evidence type="ECO:0000259" key="9">
    <source>
        <dbReference type="SMART" id="SM00977"/>
    </source>
</evidence>
<evidence type="ECO:0000313" key="10">
    <source>
        <dbReference type="EMBL" id="SKA95447.1"/>
    </source>
</evidence>
<dbReference type="GO" id="GO:0032267">
    <property type="term" value="F:tRNA(Ile)-lysidine synthase activity"/>
    <property type="evidence" value="ECO:0007669"/>
    <property type="project" value="UniProtKB-EC"/>
</dbReference>
<dbReference type="EMBL" id="FUYH01000018">
    <property type="protein sequence ID" value="SKA95447.1"/>
    <property type="molecule type" value="Genomic_DNA"/>
</dbReference>
<keyword evidence="4 8" id="KW-0819">tRNA processing</keyword>
<feature type="domain" description="Lysidine-tRNA(Ile) synthetase C-terminal" evidence="9">
    <location>
        <begin position="377"/>
        <end position="449"/>
    </location>
</feature>
<dbReference type="GO" id="GO:0005524">
    <property type="term" value="F:ATP binding"/>
    <property type="evidence" value="ECO:0007669"/>
    <property type="project" value="UniProtKB-UniRule"/>
</dbReference>
<name>A0A1T4Y0T6_9CLOT</name>
<dbReference type="InterPro" id="IPR012796">
    <property type="entry name" value="Lysidine-tRNA-synth_C"/>
</dbReference>
<dbReference type="NCBIfam" id="TIGR02432">
    <property type="entry name" value="lysidine_TilS_N"/>
    <property type="match status" value="1"/>
</dbReference>
<dbReference type="InterPro" id="IPR014729">
    <property type="entry name" value="Rossmann-like_a/b/a_fold"/>
</dbReference>
<comment type="catalytic activity">
    <reaction evidence="7 8">
        <text>cytidine(34) in tRNA(Ile2) + L-lysine + ATP = lysidine(34) in tRNA(Ile2) + AMP + diphosphate + H(+)</text>
        <dbReference type="Rhea" id="RHEA:43744"/>
        <dbReference type="Rhea" id="RHEA-COMP:10625"/>
        <dbReference type="Rhea" id="RHEA-COMP:10670"/>
        <dbReference type="ChEBI" id="CHEBI:15378"/>
        <dbReference type="ChEBI" id="CHEBI:30616"/>
        <dbReference type="ChEBI" id="CHEBI:32551"/>
        <dbReference type="ChEBI" id="CHEBI:33019"/>
        <dbReference type="ChEBI" id="CHEBI:82748"/>
        <dbReference type="ChEBI" id="CHEBI:83665"/>
        <dbReference type="ChEBI" id="CHEBI:456215"/>
        <dbReference type="EC" id="6.3.4.19"/>
    </reaction>
</comment>
<keyword evidence="2 8" id="KW-0963">Cytoplasm</keyword>
<dbReference type="Proteomes" id="UP000190105">
    <property type="component" value="Unassembled WGS sequence"/>
</dbReference>
<dbReference type="AlphaFoldDB" id="A0A1T4Y0T6"/>
<keyword evidence="11" id="KW-1185">Reference proteome</keyword>
<dbReference type="STRING" id="1147123.SAMN05443428_11845"/>
<dbReference type="InterPro" id="IPR011063">
    <property type="entry name" value="TilS/TtcA_N"/>
</dbReference>
<organism evidence="10 11">
    <name type="scientific">Caloramator quimbayensis</name>
    <dbReference type="NCBI Taxonomy" id="1147123"/>
    <lineage>
        <taxon>Bacteria</taxon>
        <taxon>Bacillati</taxon>
        <taxon>Bacillota</taxon>
        <taxon>Clostridia</taxon>
        <taxon>Eubacteriales</taxon>
        <taxon>Clostridiaceae</taxon>
        <taxon>Caloramator</taxon>
    </lineage>
</organism>
<gene>
    <name evidence="8" type="primary">tilS</name>
    <name evidence="10" type="ORF">SAMN05443428_11845</name>
</gene>
<dbReference type="Gene3D" id="3.50.40.10">
    <property type="entry name" value="Phenylalanyl-trna Synthetase, Chain B, domain 3"/>
    <property type="match status" value="1"/>
</dbReference>
<dbReference type="InterPro" id="IPR012795">
    <property type="entry name" value="tRNA_Ile_lys_synt_N"/>
</dbReference>
<evidence type="ECO:0000256" key="8">
    <source>
        <dbReference type="HAMAP-Rule" id="MF_01161"/>
    </source>
</evidence>
<keyword evidence="3 8" id="KW-0436">Ligase</keyword>
<reference evidence="11" key="1">
    <citation type="submission" date="2017-02" db="EMBL/GenBank/DDBJ databases">
        <authorList>
            <person name="Varghese N."/>
            <person name="Submissions S."/>
        </authorList>
    </citation>
    <scope>NUCLEOTIDE SEQUENCE [LARGE SCALE GENOMIC DNA]</scope>
    <source>
        <strain evidence="11">USBA 833</strain>
    </source>
</reference>
<dbReference type="Gene3D" id="3.40.50.620">
    <property type="entry name" value="HUPs"/>
    <property type="match status" value="1"/>
</dbReference>
<dbReference type="NCBIfam" id="TIGR02433">
    <property type="entry name" value="lysidine_TilS_C"/>
    <property type="match status" value="1"/>
</dbReference>
<protein>
    <recommendedName>
        <fullName evidence="8">tRNA(Ile)-lysidine synthase</fullName>
        <ecNumber evidence="8">6.3.4.19</ecNumber>
    </recommendedName>
    <alternativeName>
        <fullName evidence="8">tRNA(Ile)-2-lysyl-cytidine synthase</fullName>
    </alternativeName>
    <alternativeName>
        <fullName evidence="8">tRNA(Ile)-lysidine synthetase</fullName>
    </alternativeName>
</protein>
<evidence type="ECO:0000256" key="6">
    <source>
        <dbReference type="ARBA" id="ARBA00022840"/>
    </source>
</evidence>
<dbReference type="GO" id="GO:0005737">
    <property type="term" value="C:cytoplasm"/>
    <property type="evidence" value="ECO:0007669"/>
    <property type="project" value="UniProtKB-SubCell"/>
</dbReference>
<sequence>MRKKVINTINKYNMISKGDKIVIGFSGGPDSTALIHVLHSLREDYDIKLYAAHINHMIRGDEAFRDEEYSKSLCEKLNVPFFLKREEVIKFAKGKKMSLEEAGRYIRYSFFSEVAKEVGANKIALAHNMNDQAETMIMRFFRGSGISGLCGIKPVRDNKYIRPIIECSREEIEEYCKVNNLNPIVDSTNEESIYIRNRIRLEVIPYIKNYFNSNIVESLYRSSEIIRDEENFIKNEAIKCIEVIKLRDGYDAKKFNCLHTAIKRRILRSIIEDLKGNLNGIEGKHIEECIEIIKNEDTGKRVSLPDNIECLIEYDIFKIKKKINVKNFESELEIPGKVTLDYENIEVYTKIIYKSNDTYKDTMFIKYFDYDKIKDKLCIRNRRDGDYMYPKGMEGRKKIKDIFIDKKIPREVREKIPLIALGNEILWIPKIRDTRNYKIDENTKRILEIKIKRSDIVE</sequence>
<dbReference type="Gene3D" id="1.20.59.20">
    <property type="match status" value="1"/>
</dbReference>
<keyword evidence="5 8" id="KW-0547">Nucleotide-binding</keyword>
<feature type="binding site" evidence="8">
    <location>
        <begin position="26"/>
        <end position="31"/>
    </location>
    <ligand>
        <name>ATP</name>
        <dbReference type="ChEBI" id="CHEBI:30616"/>
    </ligand>
</feature>
<evidence type="ECO:0000313" key="11">
    <source>
        <dbReference type="Proteomes" id="UP000190105"/>
    </source>
</evidence>
<comment type="domain">
    <text evidence="8">The N-terminal region contains the highly conserved SGGXDS motif, predicted to be a P-loop motif involved in ATP binding.</text>
</comment>
<dbReference type="InterPro" id="IPR012094">
    <property type="entry name" value="tRNA_Ile_lys_synt"/>
</dbReference>
<dbReference type="PANTHER" id="PTHR43033:SF1">
    <property type="entry name" value="TRNA(ILE)-LYSIDINE SYNTHASE-RELATED"/>
    <property type="match status" value="1"/>
</dbReference>
<dbReference type="CDD" id="cd01992">
    <property type="entry name" value="TilS_N"/>
    <property type="match status" value="1"/>
</dbReference>
<dbReference type="HAMAP" id="MF_01161">
    <property type="entry name" value="tRNA_Ile_lys_synt"/>
    <property type="match status" value="1"/>
</dbReference>
<dbReference type="EC" id="6.3.4.19" evidence="8"/>
<dbReference type="Pfam" id="PF11734">
    <property type="entry name" value="TilS_C"/>
    <property type="match status" value="1"/>
</dbReference>
<comment type="function">
    <text evidence="8">Ligates lysine onto the cytidine present at position 34 of the AUA codon-specific tRNA(Ile) that contains the anticodon CAU, in an ATP-dependent manner. Cytidine is converted to lysidine, thus changing the amino acid specificity of the tRNA from methionine to isoleucine.</text>
</comment>
<comment type="similarity">
    <text evidence="8">Belongs to the tRNA(Ile)-lysidine synthase family.</text>
</comment>
<comment type="subcellular location">
    <subcellularLocation>
        <location evidence="1 8">Cytoplasm</location>
    </subcellularLocation>
</comment>
<evidence type="ECO:0000256" key="5">
    <source>
        <dbReference type="ARBA" id="ARBA00022741"/>
    </source>
</evidence>
<dbReference type="PANTHER" id="PTHR43033">
    <property type="entry name" value="TRNA(ILE)-LYSIDINE SYNTHASE-RELATED"/>
    <property type="match status" value="1"/>
</dbReference>
<dbReference type="SUPFAM" id="SSF52402">
    <property type="entry name" value="Adenine nucleotide alpha hydrolases-like"/>
    <property type="match status" value="1"/>
</dbReference>
<dbReference type="SMART" id="SM00977">
    <property type="entry name" value="TilS_C"/>
    <property type="match status" value="1"/>
</dbReference>
<evidence type="ECO:0000256" key="4">
    <source>
        <dbReference type="ARBA" id="ARBA00022694"/>
    </source>
</evidence>
<evidence type="ECO:0000256" key="2">
    <source>
        <dbReference type="ARBA" id="ARBA00022490"/>
    </source>
</evidence>
<dbReference type="RefSeq" id="WP_078697199.1">
    <property type="nucleotide sequence ID" value="NZ_FUYH01000018.1"/>
</dbReference>
<dbReference type="SUPFAM" id="SSF82829">
    <property type="entry name" value="MesJ substrate recognition domain-like"/>
    <property type="match status" value="1"/>
</dbReference>
<accession>A0A1T4Y0T6</accession>